<feature type="region of interest" description="Disordered" evidence="1">
    <location>
        <begin position="57"/>
        <end position="101"/>
    </location>
</feature>
<protein>
    <submittedName>
        <fullName evidence="2">Uncharacterized protein</fullName>
    </submittedName>
</protein>
<dbReference type="InParanoid" id="A0A251VFX9"/>
<accession>A0A251VFX9</accession>
<keyword evidence="3" id="KW-1185">Reference proteome</keyword>
<sequence>MMLEDRDYERNNNDSGLSEPEPQRPDVNVGTPDNFVISLRSSFSCFNSKTLRRRKKLLRCLKPAKAAGGKQKNKAPKKEKAPPPSSKPAKSTGGNQKKKNIHSANALSNAIREHLYVINAILNRQLFDVYKKNYHFVKTAIGRVTADLIQLRVPTAVRP</sequence>
<organism evidence="2 3">
    <name type="scientific">Helianthus annuus</name>
    <name type="common">Common sunflower</name>
    <dbReference type="NCBI Taxonomy" id="4232"/>
    <lineage>
        <taxon>Eukaryota</taxon>
        <taxon>Viridiplantae</taxon>
        <taxon>Streptophyta</taxon>
        <taxon>Embryophyta</taxon>
        <taxon>Tracheophyta</taxon>
        <taxon>Spermatophyta</taxon>
        <taxon>Magnoliopsida</taxon>
        <taxon>eudicotyledons</taxon>
        <taxon>Gunneridae</taxon>
        <taxon>Pentapetalae</taxon>
        <taxon>asterids</taxon>
        <taxon>campanulids</taxon>
        <taxon>Asterales</taxon>
        <taxon>Asteraceae</taxon>
        <taxon>Asteroideae</taxon>
        <taxon>Heliantheae alliance</taxon>
        <taxon>Heliantheae</taxon>
        <taxon>Helianthus</taxon>
    </lineage>
</organism>
<feature type="compositionally biased region" description="Low complexity" evidence="1">
    <location>
        <begin position="60"/>
        <end position="70"/>
    </location>
</feature>
<feature type="region of interest" description="Disordered" evidence="1">
    <location>
        <begin position="1"/>
        <end position="32"/>
    </location>
</feature>
<evidence type="ECO:0000313" key="2">
    <source>
        <dbReference type="EMBL" id="OTG34480.1"/>
    </source>
</evidence>
<proteinExistence type="predicted"/>
<evidence type="ECO:0000256" key="1">
    <source>
        <dbReference type="SAM" id="MobiDB-lite"/>
    </source>
</evidence>
<gene>
    <name evidence="2" type="ORF">HannXRQ_Chr02g0046281</name>
</gene>
<feature type="compositionally biased region" description="Basic and acidic residues" evidence="1">
    <location>
        <begin position="1"/>
        <end position="12"/>
    </location>
</feature>
<dbReference type="Proteomes" id="UP000215914">
    <property type="component" value="Chromosome 2"/>
</dbReference>
<evidence type="ECO:0000313" key="3">
    <source>
        <dbReference type="Proteomes" id="UP000215914"/>
    </source>
</evidence>
<reference evidence="3" key="1">
    <citation type="journal article" date="2017" name="Nature">
        <title>The sunflower genome provides insights into oil metabolism, flowering and Asterid evolution.</title>
        <authorList>
            <person name="Badouin H."/>
            <person name="Gouzy J."/>
            <person name="Grassa C.J."/>
            <person name="Murat F."/>
            <person name="Staton S.E."/>
            <person name="Cottret L."/>
            <person name="Lelandais-Briere C."/>
            <person name="Owens G.L."/>
            <person name="Carrere S."/>
            <person name="Mayjonade B."/>
            <person name="Legrand L."/>
            <person name="Gill N."/>
            <person name="Kane N.C."/>
            <person name="Bowers J.E."/>
            <person name="Hubner S."/>
            <person name="Bellec A."/>
            <person name="Berard A."/>
            <person name="Berges H."/>
            <person name="Blanchet N."/>
            <person name="Boniface M.C."/>
            <person name="Brunel D."/>
            <person name="Catrice O."/>
            <person name="Chaidir N."/>
            <person name="Claudel C."/>
            <person name="Donnadieu C."/>
            <person name="Faraut T."/>
            <person name="Fievet G."/>
            <person name="Helmstetter N."/>
            <person name="King M."/>
            <person name="Knapp S.J."/>
            <person name="Lai Z."/>
            <person name="Le Paslier M.C."/>
            <person name="Lippi Y."/>
            <person name="Lorenzon L."/>
            <person name="Mandel J.R."/>
            <person name="Marage G."/>
            <person name="Marchand G."/>
            <person name="Marquand E."/>
            <person name="Bret-Mestries E."/>
            <person name="Morien E."/>
            <person name="Nambeesan S."/>
            <person name="Nguyen T."/>
            <person name="Pegot-Espagnet P."/>
            <person name="Pouilly N."/>
            <person name="Raftis F."/>
            <person name="Sallet E."/>
            <person name="Schiex T."/>
            <person name="Thomas J."/>
            <person name="Vandecasteele C."/>
            <person name="Vares D."/>
            <person name="Vear F."/>
            <person name="Vautrin S."/>
            <person name="Crespi M."/>
            <person name="Mangin B."/>
            <person name="Burke J.M."/>
            <person name="Salse J."/>
            <person name="Munos S."/>
            <person name="Vincourt P."/>
            <person name="Rieseberg L.H."/>
            <person name="Langlade N.B."/>
        </authorList>
    </citation>
    <scope>NUCLEOTIDE SEQUENCE [LARGE SCALE GENOMIC DNA]</scope>
    <source>
        <strain evidence="3">cv. SF193</strain>
    </source>
</reference>
<dbReference type="AlphaFoldDB" id="A0A251VFX9"/>
<dbReference type="EMBL" id="CM007891">
    <property type="protein sequence ID" value="OTG34480.1"/>
    <property type="molecule type" value="Genomic_DNA"/>
</dbReference>
<name>A0A251VFX9_HELAN</name>